<reference evidence="1" key="1">
    <citation type="submission" date="2023-03" db="EMBL/GenBank/DDBJ databases">
        <title>Chromosome-level genomes of two armyworms, Mythimna separata and Mythimna loreyi, provide insights into the biosynthesis and reception of sex pheromones.</title>
        <authorList>
            <person name="Zhao H."/>
        </authorList>
    </citation>
    <scope>NUCLEOTIDE SEQUENCE</scope>
    <source>
        <strain evidence="1">BeijingLab</strain>
    </source>
</reference>
<evidence type="ECO:0000313" key="2">
    <source>
        <dbReference type="Proteomes" id="UP001231649"/>
    </source>
</evidence>
<sequence>MSTSEVLYVKGMNISDTDDDDQWDDKKLNDAYDKAVRVANIEVAKRVAMSTNTPRPSNDRNAEPVYMLKRENKPGKLTVKKDQLPKPSNVAFFNETPKETKWRAGMPCRLVFCEDGLEYEAVISKLIDNEECIVRYLGYENQELVPLEALMPSQGKEARTRQIMEAKAEQVQDRSLSPNTDDRGCSDRMPSPDSNRMDFSRPTEMSDRTSQKKKKSSKKKKNQARNMNINGFELPELPPMPNLSMLTTQLGSAEMPMPPPPMAFAPSVERTDSEEQAISSMLLSWYMSGYYTGLYQGMKRAKEGRRN</sequence>
<name>A0ACC2QKX9_9NEOP</name>
<evidence type="ECO:0000313" key="1">
    <source>
        <dbReference type="EMBL" id="KAJ8718328.1"/>
    </source>
</evidence>
<dbReference type="EMBL" id="CM056789">
    <property type="protein sequence ID" value="KAJ8718328.1"/>
    <property type="molecule type" value="Genomic_DNA"/>
</dbReference>
<dbReference type="Proteomes" id="UP001231649">
    <property type="component" value="Chromosome 13"/>
</dbReference>
<accession>A0ACC2QKX9</accession>
<comment type="caution">
    <text evidence="1">The sequence shown here is derived from an EMBL/GenBank/DDBJ whole genome shotgun (WGS) entry which is preliminary data.</text>
</comment>
<gene>
    <name evidence="1" type="ORF">PYW08_002565</name>
</gene>
<organism evidence="1 2">
    <name type="scientific">Mythimna loreyi</name>
    <dbReference type="NCBI Taxonomy" id="667449"/>
    <lineage>
        <taxon>Eukaryota</taxon>
        <taxon>Metazoa</taxon>
        <taxon>Ecdysozoa</taxon>
        <taxon>Arthropoda</taxon>
        <taxon>Hexapoda</taxon>
        <taxon>Insecta</taxon>
        <taxon>Pterygota</taxon>
        <taxon>Neoptera</taxon>
        <taxon>Endopterygota</taxon>
        <taxon>Lepidoptera</taxon>
        <taxon>Glossata</taxon>
        <taxon>Ditrysia</taxon>
        <taxon>Noctuoidea</taxon>
        <taxon>Noctuidae</taxon>
        <taxon>Noctuinae</taxon>
        <taxon>Hadenini</taxon>
        <taxon>Mythimna</taxon>
    </lineage>
</organism>
<protein>
    <submittedName>
        <fullName evidence="1">Uncharacterized protein</fullName>
    </submittedName>
</protein>
<proteinExistence type="predicted"/>
<keyword evidence="2" id="KW-1185">Reference proteome</keyword>